<feature type="compositionally biased region" description="Low complexity" evidence="1">
    <location>
        <begin position="1"/>
        <end position="12"/>
    </location>
</feature>
<accession>A0A1S6J828</accession>
<feature type="region of interest" description="Disordered" evidence="1">
    <location>
        <begin position="94"/>
        <end position="118"/>
    </location>
</feature>
<keyword evidence="3" id="KW-1185">Reference proteome</keyword>
<feature type="region of interest" description="Disordered" evidence="1">
    <location>
        <begin position="193"/>
        <end position="230"/>
    </location>
</feature>
<gene>
    <name evidence="2" type="ORF">B1H29_13795</name>
</gene>
<dbReference type="Proteomes" id="UP000189443">
    <property type="component" value="Chromosome"/>
</dbReference>
<dbReference type="AlphaFoldDB" id="A0A1S6J828"/>
<dbReference type="STRING" id="68249.BC342_22375"/>
<reference evidence="2 3" key="1">
    <citation type="submission" date="2017-02" db="EMBL/GenBank/DDBJ databases">
        <title>Streptomyces pactum ACT12 Genome sequencing and assembly.</title>
        <authorList>
            <person name="Xue Q."/>
            <person name="Yan X."/>
            <person name="Jia L."/>
            <person name="Yan H."/>
        </authorList>
    </citation>
    <scope>NUCLEOTIDE SEQUENCE [LARGE SCALE GENOMIC DNA]</scope>
    <source>
        <strain evidence="2 3">ACT12</strain>
    </source>
</reference>
<dbReference type="OrthoDB" id="3854400at2"/>
<feature type="compositionally biased region" description="Acidic residues" evidence="1">
    <location>
        <begin position="201"/>
        <end position="230"/>
    </location>
</feature>
<evidence type="ECO:0000313" key="3">
    <source>
        <dbReference type="Proteomes" id="UP000189443"/>
    </source>
</evidence>
<proteinExistence type="predicted"/>
<organism evidence="2 3">
    <name type="scientific">Streptomyces pactum</name>
    <dbReference type="NCBI Taxonomy" id="68249"/>
    <lineage>
        <taxon>Bacteria</taxon>
        <taxon>Bacillati</taxon>
        <taxon>Actinomycetota</taxon>
        <taxon>Actinomycetes</taxon>
        <taxon>Kitasatosporales</taxon>
        <taxon>Streptomycetaceae</taxon>
        <taxon>Streptomyces</taxon>
    </lineage>
</organism>
<dbReference type="EMBL" id="CP019724">
    <property type="protein sequence ID" value="AQS67855.1"/>
    <property type="molecule type" value="Genomic_DNA"/>
</dbReference>
<dbReference type="KEGG" id="spac:B1H29_13795"/>
<feature type="region of interest" description="Disordered" evidence="1">
    <location>
        <begin position="53"/>
        <end position="80"/>
    </location>
</feature>
<evidence type="ECO:0000256" key="1">
    <source>
        <dbReference type="SAM" id="MobiDB-lite"/>
    </source>
</evidence>
<protein>
    <submittedName>
        <fullName evidence="2">Uncharacterized protein</fullName>
    </submittedName>
</protein>
<feature type="region of interest" description="Disordered" evidence="1">
    <location>
        <begin position="1"/>
        <end position="20"/>
    </location>
</feature>
<evidence type="ECO:0000313" key="2">
    <source>
        <dbReference type="EMBL" id="AQS67855.1"/>
    </source>
</evidence>
<sequence length="230" mass="24209">MLSKLPVSARRVVPPPPASVPVDTTLACAVTCGDELAEADLSAGVSGVAFADGTNHRAHSRPPAAAAVSNGRRADDTEYRSPCGAGELAVWADVSESRGSQESHGSGRPYAPGMSTPETSSFVRIRVELVLEIDDEEAVTGAALRSLADDTDLSDAERAHAERAVTEDTAEALAHLVDPFDLVSAVPGVELQQASWSGEQIDYDPDSPEWDLDEEDGDENDPEDDELTVG</sequence>
<name>A0A1S6J828_9ACTN</name>